<protein>
    <submittedName>
        <fullName evidence="1">Unnamed protein product</fullName>
    </submittedName>
</protein>
<sequence length="408" mass="49026">MTTLLLTMHGIKRKTFTKEELLKKQAKDAPKIQKYRTLTDSVLDKQLNSSYNQESFDLTTKLLNLNPELYTIWNFRRDILSNFTFKQINNNDDNEGNNNKLIMKIIEDDLSFTVEQLYKFPKCYWIWDHRKWLLKLNNLTNLKNELKLIHVFFQSDSRNYHVWQYRRYIIELIINRIKSTTSSSTAKNVEIIDEKISLINFNEFLFTTSMINKDISNYSAWHNRSQLIEKLIIQSPISLNDSIEEPINKDKSINLKQIEIDEWFEIFKLNNINDKKFKFLTKELNYINNAIFTDPDDSSVWIYMKWLFSNYFLKDLKNFEILKLINSDLNNINELNELELEDNNIENKWCLQLQFYLLNILYKNKITNNVDGDNENKELIELKIKLDSILKKMSSIDTLRVNRYLEYF</sequence>
<reference evidence="1" key="1">
    <citation type="submission" date="2023-04" db="EMBL/GenBank/DDBJ databases">
        <title>Candida boidinii NBRC 1967.</title>
        <authorList>
            <person name="Ichikawa N."/>
            <person name="Sato H."/>
            <person name="Tonouchi N."/>
        </authorList>
    </citation>
    <scope>NUCLEOTIDE SEQUENCE</scope>
    <source>
        <strain evidence="1">NBRC 1967</strain>
    </source>
</reference>
<organism evidence="1 2">
    <name type="scientific">Candida boidinii</name>
    <name type="common">Yeast</name>
    <dbReference type="NCBI Taxonomy" id="5477"/>
    <lineage>
        <taxon>Eukaryota</taxon>
        <taxon>Fungi</taxon>
        <taxon>Dikarya</taxon>
        <taxon>Ascomycota</taxon>
        <taxon>Saccharomycotina</taxon>
        <taxon>Pichiomycetes</taxon>
        <taxon>Pichiales</taxon>
        <taxon>Pichiaceae</taxon>
        <taxon>Ogataea</taxon>
        <taxon>Ogataea/Candida clade</taxon>
    </lineage>
</organism>
<dbReference type="Proteomes" id="UP001165101">
    <property type="component" value="Unassembled WGS sequence"/>
</dbReference>
<accession>A0ACB5TIT4</accession>
<keyword evidence="2" id="KW-1185">Reference proteome</keyword>
<comment type="caution">
    <text evidence="1">The sequence shown here is derived from an EMBL/GenBank/DDBJ whole genome shotgun (WGS) entry which is preliminary data.</text>
</comment>
<dbReference type="EMBL" id="BSXV01000425">
    <property type="protein sequence ID" value="GME89044.1"/>
    <property type="molecule type" value="Genomic_DNA"/>
</dbReference>
<evidence type="ECO:0000313" key="1">
    <source>
        <dbReference type="EMBL" id="GME89044.1"/>
    </source>
</evidence>
<name>A0ACB5TIT4_CANBO</name>
<proteinExistence type="predicted"/>
<evidence type="ECO:0000313" key="2">
    <source>
        <dbReference type="Proteomes" id="UP001165101"/>
    </source>
</evidence>
<gene>
    <name evidence="1" type="ORF">Cboi01_000123200</name>
</gene>